<protein>
    <submittedName>
        <fullName evidence="3">Uncharacterized protein</fullName>
    </submittedName>
</protein>
<keyword evidence="4" id="KW-1185">Reference proteome</keyword>
<feature type="compositionally biased region" description="Pro residues" evidence="1">
    <location>
        <begin position="324"/>
        <end position="334"/>
    </location>
</feature>
<name>A0A5C6BYX4_9BACT</name>
<dbReference type="EMBL" id="SJPU01000002">
    <property type="protein sequence ID" value="TWU17048.1"/>
    <property type="molecule type" value="Genomic_DNA"/>
</dbReference>
<dbReference type="Proteomes" id="UP000319908">
    <property type="component" value="Unassembled WGS sequence"/>
</dbReference>
<organism evidence="3 4">
    <name type="scientific">Allorhodopirellula heiligendammensis</name>
    <dbReference type="NCBI Taxonomy" id="2714739"/>
    <lineage>
        <taxon>Bacteria</taxon>
        <taxon>Pseudomonadati</taxon>
        <taxon>Planctomycetota</taxon>
        <taxon>Planctomycetia</taxon>
        <taxon>Pirellulales</taxon>
        <taxon>Pirellulaceae</taxon>
        <taxon>Allorhodopirellula</taxon>
    </lineage>
</organism>
<keyword evidence="2" id="KW-0732">Signal</keyword>
<feature type="compositionally biased region" description="Polar residues" evidence="1">
    <location>
        <begin position="459"/>
        <end position="474"/>
    </location>
</feature>
<dbReference type="AlphaFoldDB" id="A0A5C6BYX4"/>
<evidence type="ECO:0000313" key="3">
    <source>
        <dbReference type="EMBL" id="TWU17048.1"/>
    </source>
</evidence>
<feature type="signal peptide" evidence="2">
    <location>
        <begin position="1"/>
        <end position="30"/>
    </location>
</feature>
<reference evidence="3 4" key="1">
    <citation type="journal article" date="2020" name="Antonie Van Leeuwenhoek">
        <title>Rhodopirellula heiligendammensis sp. nov., Rhodopirellula pilleata sp. nov., and Rhodopirellula solitaria sp. nov. isolated from natural or artificial marine surfaces in Northern Germany and California, USA, and emended description of the genus Rhodopirellula.</title>
        <authorList>
            <person name="Kallscheuer N."/>
            <person name="Wiegand S."/>
            <person name="Jogler M."/>
            <person name="Boedeker C."/>
            <person name="Peeters S.H."/>
            <person name="Rast P."/>
            <person name="Heuer A."/>
            <person name="Jetten M.S.M."/>
            <person name="Rohde M."/>
            <person name="Jogler C."/>
        </authorList>
    </citation>
    <scope>NUCLEOTIDE SEQUENCE [LARGE SCALE GENOMIC DNA]</scope>
    <source>
        <strain evidence="3 4">Poly21</strain>
    </source>
</reference>
<gene>
    <name evidence="3" type="ORF">Poly21_42570</name>
</gene>
<evidence type="ECO:0000256" key="2">
    <source>
        <dbReference type="SAM" id="SignalP"/>
    </source>
</evidence>
<evidence type="ECO:0000256" key="1">
    <source>
        <dbReference type="SAM" id="MobiDB-lite"/>
    </source>
</evidence>
<evidence type="ECO:0000313" key="4">
    <source>
        <dbReference type="Proteomes" id="UP000319908"/>
    </source>
</evidence>
<feature type="compositionally biased region" description="Polar residues" evidence="1">
    <location>
        <begin position="438"/>
        <end position="447"/>
    </location>
</feature>
<accession>A0A5C6BYX4</accession>
<dbReference type="RefSeq" id="WP_302119700.1">
    <property type="nucleotide sequence ID" value="NZ_SJPU01000002.1"/>
</dbReference>
<sequence>MPAHLSRMTPARRTLYALVACVTSTTPASACCLTDWLYGRQPAYAVAPAVPVTPGYAAACPTAPYTAGYTPYRAGYTPYTAGYTPVVTAAPNSSVLPLAGSSIYAQPSSVQQPAYAAVPLNNPSVYSDLPITSGYRGAVPAGGAPYGIGNVYPNNYASASPSVITTPATTYQANYGSSVQLPVTTTYAAPPRGGLARFFDSLLGTGYRTSYYSAPVTYYRPATTVDPVTGTTVTIQQSCASTVEQVQRTPYTTFEPAASYAQTPAPGTSYEMTPSGIAPCNATSPCDSSAGTLYGTSSIPSTVLPNGYGSSLGGTTANGDLQPLDPPTLPPPPITSNFSGRLSYPDTDTSDVYANLSPLTGSSSPSIPSYQREVQADLKPLSAPSLQSAKPAYSDQRDSSAAVDDAYRQGYEAGRTATEKESAAKTAPAIPSYGAPENANSDPYGSSRSRDNSEAPRPSTDSHYQLNPPDNSRSSADDASQRTRAEIERDERDLQGLTTGGPSAQGNNRLVYESSDSAPRVRPIPAPDDYHNPFDSSEKLTAPDLLPALPPPSASYYRGAPRTSGHSNQPQRLSVPVREASIQGTSDRMPAYSPREAATGRATEPAPARPTQANSWQSKVRQQSHDSGWYTKGR</sequence>
<comment type="caution">
    <text evidence="3">The sequence shown here is derived from an EMBL/GenBank/DDBJ whole genome shotgun (WGS) entry which is preliminary data.</text>
</comment>
<feature type="compositionally biased region" description="Polar residues" evidence="1">
    <location>
        <begin position="335"/>
        <end position="368"/>
    </location>
</feature>
<feature type="region of interest" description="Disordered" evidence="1">
    <location>
        <begin position="305"/>
        <end position="368"/>
    </location>
</feature>
<feature type="compositionally biased region" description="Polar residues" evidence="1">
    <location>
        <begin position="611"/>
        <end position="621"/>
    </location>
</feature>
<proteinExistence type="predicted"/>
<feature type="chain" id="PRO_5022749764" evidence="2">
    <location>
        <begin position="31"/>
        <end position="634"/>
    </location>
</feature>
<feature type="compositionally biased region" description="Polar residues" evidence="1">
    <location>
        <begin position="496"/>
        <end position="508"/>
    </location>
</feature>
<feature type="compositionally biased region" description="Basic and acidic residues" evidence="1">
    <location>
        <begin position="475"/>
        <end position="494"/>
    </location>
</feature>
<feature type="compositionally biased region" description="Basic and acidic residues" evidence="1">
    <location>
        <begin position="528"/>
        <end position="538"/>
    </location>
</feature>
<feature type="region of interest" description="Disordered" evidence="1">
    <location>
        <begin position="383"/>
        <end position="634"/>
    </location>
</feature>